<dbReference type="AlphaFoldDB" id="A0ABD5VGJ8"/>
<comment type="caution">
    <text evidence="9">The sequence shown here is derived from an EMBL/GenBank/DDBJ whole genome shotgun (WGS) entry which is preliminary data.</text>
</comment>
<dbReference type="EMBL" id="JBHSXN010000001">
    <property type="protein sequence ID" value="MFC6951976.1"/>
    <property type="molecule type" value="Genomic_DNA"/>
</dbReference>
<protein>
    <submittedName>
        <fullName evidence="9">SLC13 family permease</fullName>
    </submittedName>
</protein>
<feature type="domain" description="RCK C-terminal" evidence="8">
    <location>
        <begin position="313"/>
        <end position="399"/>
    </location>
</feature>
<feature type="transmembrane region" description="Helical" evidence="7">
    <location>
        <begin position="551"/>
        <end position="571"/>
    </location>
</feature>
<evidence type="ECO:0000256" key="6">
    <source>
        <dbReference type="ARBA" id="ARBA00023136"/>
    </source>
</evidence>
<dbReference type="SUPFAM" id="SSF116726">
    <property type="entry name" value="TrkA C-terminal domain-like"/>
    <property type="match status" value="2"/>
</dbReference>
<gene>
    <name evidence="9" type="ORF">ACFQGB_03790</name>
</gene>
<evidence type="ECO:0000256" key="4">
    <source>
        <dbReference type="ARBA" id="ARBA00022737"/>
    </source>
</evidence>
<dbReference type="InterPro" id="IPR006037">
    <property type="entry name" value="RCK_C"/>
</dbReference>
<keyword evidence="4" id="KW-0677">Repeat</keyword>
<feature type="transmembrane region" description="Helical" evidence="7">
    <location>
        <begin position="187"/>
        <end position="206"/>
    </location>
</feature>
<evidence type="ECO:0000256" key="7">
    <source>
        <dbReference type="SAM" id="Phobius"/>
    </source>
</evidence>
<dbReference type="Gene3D" id="3.30.70.1450">
    <property type="entry name" value="Regulator of K+ conductance, C-terminal domain"/>
    <property type="match status" value="2"/>
</dbReference>
<dbReference type="Proteomes" id="UP001596395">
    <property type="component" value="Unassembled WGS sequence"/>
</dbReference>
<keyword evidence="5 7" id="KW-1133">Transmembrane helix</keyword>
<name>A0ABD5VGJ8_9EURY</name>
<dbReference type="Pfam" id="PF03600">
    <property type="entry name" value="CitMHS"/>
    <property type="match status" value="1"/>
</dbReference>
<dbReference type="PANTHER" id="PTHR43652">
    <property type="entry name" value="BASIC AMINO ACID ANTIPORTER YFCC-RELATED"/>
    <property type="match status" value="1"/>
</dbReference>
<dbReference type="GO" id="GO:0016020">
    <property type="term" value="C:membrane"/>
    <property type="evidence" value="ECO:0007669"/>
    <property type="project" value="UniProtKB-SubCell"/>
</dbReference>
<feature type="transmembrane region" description="Helical" evidence="7">
    <location>
        <begin position="467"/>
        <end position="486"/>
    </location>
</feature>
<proteinExistence type="predicted"/>
<feature type="transmembrane region" description="Helical" evidence="7">
    <location>
        <begin position="422"/>
        <end position="455"/>
    </location>
</feature>
<feature type="transmembrane region" description="Helical" evidence="7">
    <location>
        <begin position="493"/>
        <end position="515"/>
    </location>
</feature>
<evidence type="ECO:0000256" key="1">
    <source>
        <dbReference type="ARBA" id="ARBA00004141"/>
    </source>
</evidence>
<keyword evidence="3 7" id="KW-0812">Transmembrane</keyword>
<keyword evidence="6 7" id="KW-0472">Membrane</keyword>
<comment type="subcellular location">
    <subcellularLocation>
        <location evidence="1">Membrane</location>
        <topology evidence="1">Multi-pass membrane protein</topology>
    </subcellularLocation>
</comment>
<feature type="transmembrane region" description="Helical" evidence="7">
    <location>
        <begin position="521"/>
        <end position="539"/>
    </location>
</feature>
<dbReference type="InterPro" id="IPR004680">
    <property type="entry name" value="Cit_transptr-like_dom"/>
</dbReference>
<feature type="transmembrane region" description="Helical" evidence="7">
    <location>
        <begin position="146"/>
        <end position="167"/>
    </location>
</feature>
<accession>A0ABD5VGJ8</accession>
<keyword evidence="2" id="KW-0813">Transport</keyword>
<organism evidence="9 10">
    <name type="scientific">Halorubellus litoreus</name>
    <dbReference type="NCBI Taxonomy" id="755308"/>
    <lineage>
        <taxon>Archaea</taxon>
        <taxon>Methanobacteriati</taxon>
        <taxon>Methanobacteriota</taxon>
        <taxon>Stenosarchaea group</taxon>
        <taxon>Halobacteria</taxon>
        <taxon>Halobacteriales</taxon>
        <taxon>Halorubellaceae</taxon>
        <taxon>Halorubellus</taxon>
    </lineage>
</organism>
<dbReference type="RefSeq" id="WP_336348977.1">
    <property type="nucleotide sequence ID" value="NZ_JAZAQL010000001.1"/>
</dbReference>
<evidence type="ECO:0000256" key="2">
    <source>
        <dbReference type="ARBA" id="ARBA00022448"/>
    </source>
</evidence>
<dbReference type="PROSITE" id="PS51202">
    <property type="entry name" value="RCK_C"/>
    <property type="match status" value="2"/>
</dbReference>
<evidence type="ECO:0000256" key="3">
    <source>
        <dbReference type="ARBA" id="ARBA00022692"/>
    </source>
</evidence>
<keyword evidence="10" id="KW-1185">Reference proteome</keyword>
<dbReference type="Pfam" id="PF02080">
    <property type="entry name" value="TrkA_C"/>
    <property type="match status" value="1"/>
</dbReference>
<evidence type="ECO:0000259" key="8">
    <source>
        <dbReference type="PROSITE" id="PS51202"/>
    </source>
</evidence>
<dbReference type="InterPro" id="IPR036721">
    <property type="entry name" value="RCK_C_sf"/>
</dbReference>
<feature type="transmembrane region" description="Helical" evidence="7">
    <location>
        <begin position="591"/>
        <end position="611"/>
    </location>
</feature>
<evidence type="ECO:0000256" key="5">
    <source>
        <dbReference type="ARBA" id="ARBA00022989"/>
    </source>
</evidence>
<evidence type="ECO:0000313" key="10">
    <source>
        <dbReference type="Proteomes" id="UP001596395"/>
    </source>
</evidence>
<dbReference type="PANTHER" id="PTHR43652:SF2">
    <property type="entry name" value="BASIC AMINO ACID ANTIPORTER YFCC-RELATED"/>
    <property type="match status" value="1"/>
</dbReference>
<reference evidence="9 10" key="1">
    <citation type="journal article" date="2019" name="Int. J. Syst. Evol. Microbiol.">
        <title>The Global Catalogue of Microorganisms (GCM) 10K type strain sequencing project: providing services to taxonomists for standard genome sequencing and annotation.</title>
        <authorList>
            <consortium name="The Broad Institute Genomics Platform"/>
            <consortium name="The Broad Institute Genome Sequencing Center for Infectious Disease"/>
            <person name="Wu L."/>
            <person name="Ma J."/>
        </authorList>
    </citation>
    <scope>NUCLEOTIDE SEQUENCE [LARGE SCALE GENOMIC DNA]</scope>
    <source>
        <strain evidence="9 10">GX26</strain>
    </source>
</reference>
<evidence type="ECO:0000313" key="9">
    <source>
        <dbReference type="EMBL" id="MFC6951976.1"/>
    </source>
</evidence>
<feature type="transmembrane region" description="Helical" evidence="7">
    <location>
        <begin position="101"/>
        <end position="125"/>
    </location>
</feature>
<sequence length="613" mass="64622">MAALSTGTLVVFVVVALALLAFVTEVVPPDVTALGILVSLALLEPWTRVTPEQAVAGFASPAVLTILAMYVLSEAVQRSGLVDYLGVLMARWTRGDERRTLLATIAATMPLAGFVNNTPVVAVFIPMITDLAEDAHLSPSKLLIPLSYASMFGGTLTLVGTAGNVLASDIATDLTAAGVMDHGPIGMFELTPVGLLVCAVGGTYLLTVGRRIVPERIEPTEDLVDVYELERYLGVAVVREDSALVGMQVDERFGDLESHVDVLQFERDGEVVVAAETDRALEPGDVLTLQGSRQERNRFTTEYGLRELPREVVEAEDLAAPWTASTLYEAVVPNDSTFVGRTPLDIGFRNRFDATVIAIRRGSDVRHESLRDAELRAGDTLLMHASGGAADHLQDRGSLLVTKGLFADAFARDLPDLDPKTPLALLALAGAVLAAALTPFPIYLTALAGCLLAFVTRTLDSAAGYDAVSWNVIFLLAGVLPLATALDATGGAAWIAETVGAGIGGLHVLIILAAFHLLTGLLANVITPVASIVLLGPIAARTAVDLGHDPFAFLLAVTFAGPTAFMTPIGYQTNLMVYGPGGYKFTDYARVGAPLQLLLAAVTTLGIAAWFGV</sequence>
<dbReference type="InterPro" id="IPR051679">
    <property type="entry name" value="DASS-Related_Transporters"/>
</dbReference>
<feature type="domain" description="RCK C-terminal" evidence="8">
    <location>
        <begin position="221"/>
        <end position="305"/>
    </location>
</feature>
<feature type="transmembrane region" description="Helical" evidence="7">
    <location>
        <begin position="54"/>
        <end position="72"/>
    </location>
</feature>